<dbReference type="PIRSF" id="PIRSF029693">
    <property type="entry name" value="UCP029693"/>
    <property type="match status" value="1"/>
</dbReference>
<reference evidence="2 3" key="1">
    <citation type="submission" date="2024-08" db="EMBL/GenBank/DDBJ databases">
        <title>Whole-genome sequencing of halo(alkali)philic microorganisms from hypersaline lakes.</title>
        <authorList>
            <person name="Sorokin D.Y."/>
            <person name="Merkel A.Y."/>
            <person name="Messina E."/>
            <person name="Yakimov M."/>
        </authorList>
    </citation>
    <scope>NUCLEOTIDE SEQUENCE [LARGE SCALE GENOMIC DNA]</scope>
    <source>
        <strain evidence="2 3">Cl-TMA</strain>
    </source>
</reference>
<organism evidence="2 3">
    <name type="scientific">Thiohalorhabdus methylotrophus</name>
    <dbReference type="NCBI Taxonomy" id="3242694"/>
    <lineage>
        <taxon>Bacteria</taxon>
        <taxon>Pseudomonadati</taxon>
        <taxon>Pseudomonadota</taxon>
        <taxon>Gammaproteobacteria</taxon>
        <taxon>Thiohalorhabdales</taxon>
        <taxon>Thiohalorhabdaceae</taxon>
        <taxon>Thiohalorhabdus</taxon>
    </lineage>
</organism>
<comment type="caution">
    <text evidence="2">The sequence shown here is derived from an EMBL/GenBank/DDBJ whole genome shotgun (WGS) entry which is preliminary data.</text>
</comment>
<dbReference type="Proteomes" id="UP001575181">
    <property type="component" value="Unassembled WGS sequence"/>
</dbReference>
<proteinExistence type="predicted"/>
<keyword evidence="1" id="KW-1133">Transmembrane helix</keyword>
<name>A0ABV4TWW4_9GAMM</name>
<dbReference type="InterPro" id="IPR016936">
    <property type="entry name" value="UCP029693"/>
</dbReference>
<keyword evidence="1" id="KW-0472">Membrane</keyword>
<accession>A0ABV4TWW4</accession>
<sequence>MTTKDEPIDWGERLNRLLDFLQEIYARARRLFSFQWMPGGAWTGYLAGGVLTLGLVIPFLLSLWWGIQPGRFNVVENARQLAAERGHPDTGELTPGYVSVAALDQLTSFLLDKPGGYLHNDILPPGMLMDNMPSFERGVVIQIRDFAEALRDDMTRSQTQSREDPDLAMADPQFSFDFNKWGVLFITSTEHEYRKGQEALRAYLDRLAEAENGAEAQFYVRADNLRDWLKTVEMRLGDYAQQLAAARTEIRVQRNLEREPAGTKAKHEPSNEVIATPWMEVDNVWWEARGASYGLLHLLKGIRHDFRPVLKDKNALPSMNHVIRELRMALHEKDAWMVLNGEPFGLLANHSMTMSSYMARANAAVIDLRNLLEQG</sequence>
<feature type="transmembrane region" description="Helical" evidence="1">
    <location>
        <begin position="42"/>
        <end position="65"/>
    </location>
</feature>
<dbReference type="EMBL" id="JBGUAW010000006">
    <property type="protein sequence ID" value="MFA9461033.1"/>
    <property type="molecule type" value="Genomic_DNA"/>
</dbReference>
<evidence type="ECO:0000256" key="1">
    <source>
        <dbReference type="SAM" id="Phobius"/>
    </source>
</evidence>
<keyword evidence="3" id="KW-1185">Reference proteome</keyword>
<gene>
    <name evidence="2" type="ORF">ACERLL_09380</name>
</gene>
<evidence type="ECO:0000313" key="2">
    <source>
        <dbReference type="EMBL" id="MFA9461033.1"/>
    </source>
</evidence>
<evidence type="ECO:0000313" key="3">
    <source>
        <dbReference type="Proteomes" id="UP001575181"/>
    </source>
</evidence>
<protein>
    <submittedName>
        <fullName evidence="2">DUF2333 family protein</fullName>
    </submittedName>
</protein>
<keyword evidence="1" id="KW-0812">Transmembrane</keyword>
<dbReference type="RefSeq" id="WP_373655821.1">
    <property type="nucleotide sequence ID" value="NZ_JBGUAW010000006.1"/>
</dbReference>
<dbReference type="Pfam" id="PF10095">
    <property type="entry name" value="DUF2333"/>
    <property type="match status" value="1"/>
</dbReference>